<evidence type="ECO:0000256" key="3">
    <source>
        <dbReference type="ARBA" id="ARBA00023159"/>
    </source>
</evidence>
<dbReference type="InterPro" id="IPR037923">
    <property type="entry name" value="HTH-like"/>
</dbReference>
<dbReference type="GO" id="GO:0043565">
    <property type="term" value="F:sequence-specific DNA binding"/>
    <property type="evidence" value="ECO:0007669"/>
    <property type="project" value="InterPro"/>
</dbReference>
<dbReference type="InterPro" id="IPR009057">
    <property type="entry name" value="Homeodomain-like_sf"/>
</dbReference>
<dbReference type="PROSITE" id="PS01124">
    <property type="entry name" value="HTH_ARAC_FAMILY_2"/>
    <property type="match status" value="1"/>
</dbReference>
<dbReference type="Proteomes" id="UP000570361">
    <property type="component" value="Unassembled WGS sequence"/>
</dbReference>
<dbReference type="GO" id="GO:0003700">
    <property type="term" value="F:DNA-binding transcription factor activity"/>
    <property type="evidence" value="ECO:0007669"/>
    <property type="project" value="InterPro"/>
</dbReference>
<dbReference type="InterPro" id="IPR050204">
    <property type="entry name" value="AraC_XylS_family_regulators"/>
</dbReference>
<dbReference type="Gene3D" id="1.10.10.60">
    <property type="entry name" value="Homeodomain-like"/>
    <property type="match status" value="2"/>
</dbReference>
<reference evidence="6 7" key="1">
    <citation type="submission" date="2020-08" db="EMBL/GenBank/DDBJ databases">
        <title>Genomic Encyclopedia of Type Strains, Phase III (KMG-III): the genomes of soil and plant-associated and newly described type strains.</title>
        <authorList>
            <person name="Whitman W."/>
        </authorList>
    </citation>
    <scope>NUCLEOTIDE SEQUENCE [LARGE SCALE GENOMIC DNA]</scope>
    <source>
        <strain evidence="6 7">CECT 5862</strain>
    </source>
</reference>
<dbReference type="EMBL" id="JACHXK010000007">
    <property type="protein sequence ID" value="MBB3111542.1"/>
    <property type="molecule type" value="Genomic_DNA"/>
</dbReference>
<evidence type="ECO:0000256" key="1">
    <source>
        <dbReference type="ARBA" id="ARBA00023015"/>
    </source>
</evidence>
<dbReference type="SMART" id="SM00342">
    <property type="entry name" value="HTH_ARAC"/>
    <property type="match status" value="1"/>
</dbReference>
<dbReference type="InterPro" id="IPR018060">
    <property type="entry name" value="HTH_AraC"/>
</dbReference>
<dbReference type="Pfam" id="PF12833">
    <property type="entry name" value="HTH_18"/>
    <property type="match status" value="1"/>
</dbReference>
<evidence type="ECO:0000313" key="7">
    <source>
        <dbReference type="Proteomes" id="UP000570361"/>
    </source>
</evidence>
<gene>
    <name evidence="6" type="ORF">FHS18_003610</name>
</gene>
<dbReference type="PROSITE" id="PS00041">
    <property type="entry name" value="HTH_ARAC_FAMILY_1"/>
    <property type="match status" value="1"/>
</dbReference>
<dbReference type="SUPFAM" id="SSF51215">
    <property type="entry name" value="Regulatory protein AraC"/>
    <property type="match status" value="1"/>
</dbReference>
<dbReference type="InterPro" id="IPR032783">
    <property type="entry name" value="AraC_lig"/>
</dbReference>
<accession>A0A7W5AZK3</accession>
<evidence type="ECO:0000259" key="5">
    <source>
        <dbReference type="PROSITE" id="PS01124"/>
    </source>
</evidence>
<keyword evidence="7" id="KW-1185">Reference proteome</keyword>
<keyword evidence="3" id="KW-0010">Activator</keyword>
<comment type="caution">
    <text evidence="6">The sequence shown here is derived from an EMBL/GenBank/DDBJ whole genome shotgun (WGS) entry which is preliminary data.</text>
</comment>
<dbReference type="InterPro" id="IPR014710">
    <property type="entry name" value="RmlC-like_jellyroll"/>
</dbReference>
<keyword evidence="2 6" id="KW-0238">DNA-binding</keyword>
<dbReference type="InterPro" id="IPR020449">
    <property type="entry name" value="Tscrpt_reg_AraC-type_HTH"/>
</dbReference>
<dbReference type="Gene3D" id="2.60.120.10">
    <property type="entry name" value="Jelly Rolls"/>
    <property type="match status" value="1"/>
</dbReference>
<name>A0A7W5AZK3_9BACL</name>
<dbReference type="RefSeq" id="WP_183601399.1">
    <property type="nucleotide sequence ID" value="NZ_JACHXK010000007.1"/>
</dbReference>
<dbReference type="Pfam" id="PF12852">
    <property type="entry name" value="Cupin_6"/>
    <property type="match status" value="1"/>
</dbReference>
<dbReference type="PANTHER" id="PTHR46796:SF7">
    <property type="entry name" value="ARAC FAMILY TRANSCRIPTIONAL REGULATOR"/>
    <property type="match status" value="1"/>
</dbReference>
<dbReference type="AlphaFoldDB" id="A0A7W5AZK3"/>
<evidence type="ECO:0000313" key="6">
    <source>
        <dbReference type="EMBL" id="MBB3111542.1"/>
    </source>
</evidence>
<sequence length="290" mass="32927">MRAWHAGDFNKLRLAVNFAGRTTADPGHQWGPRIIPDNQLIYMLAGKSELRLGSSCHELRPGDIGLYGGGTPMVLRSPDGEPFTYYSVHFDWGRESPEPVHPSAGMIYCGESGMAQEPVDLTIDFGRYTRLPIPFKLRTPQLEEPIRQLVDEYEEQQEGYELVLRSRLTVLLAALLRMLTEEQESDTRRKIKPALQLLAQHPDRTWPVAELASACGYQAAYFAELFKAATGTTPKAYMMDQRMRLAKRLLLAGEPIDVIAERLGYSSTHYFHRSFKEETGMTPSEFRMQE</sequence>
<dbReference type="InterPro" id="IPR018062">
    <property type="entry name" value="HTH_AraC-typ_CS"/>
</dbReference>
<dbReference type="PRINTS" id="PR00032">
    <property type="entry name" value="HTHARAC"/>
</dbReference>
<dbReference type="SUPFAM" id="SSF46689">
    <property type="entry name" value="Homeodomain-like"/>
    <property type="match status" value="2"/>
</dbReference>
<keyword evidence="1" id="KW-0805">Transcription regulation</keyword>
<keyword evidence="4" id="KW-0804">Transcription</keyword>
<feature type="domain" description="HTH araC/xylS-type" evidence="5">
    <location>
        <begin position="192"/>
        <end position="289"/>
    </location>
</feature>
<evidence type="ECO:0000256" key="2">
    <source>
        <dbReference type="ARBA" id="ARBA00023125"/>
    </source>
</evidence>
<evidence type="ECO:0000256" key="4">
    <source>
        <dbReference type="ARBA" id="ARBA00023163"/>
    </source>
</evidence>
<organism evidence="6 7">
    <name type="scientific">Paenibacillus phyllosphaerae</name>
    <dbReference type="NCBI Taxonomy" id="274593"/>
    <lineage>
        <taxon>Bacteria</taxon>
        <taxon>Bacillati</taxon>
        <taxon>Bacillota</taxon>
        <taxon>Bacilli</taxon>
        <taxon>Bacillales</taxon>
        <taxon>Paenibacillaceae</taxon>
        <taxon>Paenibacillus</taxon>
    </lineage>
</organism>
<proteinExistence type="predicted"/>
<protein>
    <submittedName>
        <fullName evidence="6">AraC-like DNA-binding protein</fullName>
    </submittedName>
</protein>
<dbReference type="PANTHER" id="PTHR46796">
    <property type="entry name" value="HTH-TYPE TRANSCRIPTIONAL ACTIVATOR RHAS-RELATED"/>
    <property type="match status" value="1"/>
</dbReference>